<proteinExistence type="predicted"/>
<evidence type="ECO:0000313" key="2">
    <source>
        <dbReference type="EMBL" id="KAJ1184760.1"/>
    </source>
</evidence>
<name>A0AAV7U7C8_PLEWA</name>
<reference evidence="2" key="1">
    <citation type="journal article" date="2022" name="bioRxiv">
        <title>Sequencing and chromosome-scale assembly of the giantPleurodeles waltlgenome.</title>
        <authorList>
            <person name="Brown T."/>
            <person name="Elewa A."/>
            <person name="Iarovenko S."/>
            <person name="Subramanian E."/>
            <person name="Araus A.J."/>
            <person name="Petzold A."/>
            <person name="Susuki M."/>
            <person name="Suzuki K.-i.T."/>
            <person name="Hayashi T."/>
            <person name="Toyoda A."/>
            <person name="Oliveira C."/>
            <person name="Osipova E."/>
            <person name="Leigh N.D."/>
            <person name="Simon A."/>
            <person name="Yun M.H."/>
        </authorList>
    </citation>
    <scope>NUCLEOTIDE SEQUENCE</scope>
    <source>
        <strain evidence="2">20211129_DDA</strain>
        <tissue evidence="2">Liver</tissue>
    </source>
</reference>
<feature type="compositionally biased region" description="Polar residues" evidence="1">
    <location>
        <begin position="9"/>
        <end position="26"/>
    </location>
</feature>
<dbReference type="EMBL" id="JANPWB010000005">
    <property type="protein sequence ID" value="KAJ1184760.1"/>
    <property type="molecule type" value="Genomic_DNA"/>
</dbReference>
<dbReference type="Proteomes" id="UP001066276">
    <property type="component" value="Chromosome 3_1"/>
</dbReference>
<organism evidence="2 3">
    <name type="scientific">Pleurodeles waltl</name>
    <name type="common">Iberian ribbed newt</name>
    <dbReference type="NCBI Taxonomy" id="8319"/>
    <lineage>
        <taxon>Eukaryota</taxon>
        <taxon>Metazoa</taxon>
        <taxon>Chordata</taxon>
        <taxon>Craniata</taxon>
        <taxon>Vertebrata</taxon>
        <taxon>Euteleostomi</taxon>
        <taxon>Amphibia</taxon>
        <taxon>Batrachia</taxon>
        <taxon>Caudata</taxon>
        <taxon>Salamandroidea</taxon>
        <taxon>Salamandridae</taxon>
        <taxon>Pleurodelinae</taxon>
        <taxon>Pleurodeles</taxon>
    </lineage>
</organism>
<feature type="region of interest" description="Disordered" evidence="1">
    <location>
        <begin position="1"/>
        <end position="58"/>
    </location>
</feature>
<gene>
    <name evidence="2" type="ORF">NDU88_001563</name>
</gene>
<comment type="caution">
    <text evidence="2">The sequence shown here is derived from an EMBL/GenBank/DDBJ whole genome shotgun (WGS) entry which is preliminary data.</text>
</comment>
<sequence length="146" mass="15915">MGKDRAKRGTQQTQMDQYTAQNSGASLQKDPPGPMEKGAESTGAQILAPIESSRHEMQTQTAAIEVDVPLLRADLRVVEERSVATEQKVTCLQFDVDTLKASVAILEVKTCTLEARAEDAEGRARRCNLRVVGFPDGVEGRMSRPS</sequence>
<evidence type="ECO:0000256" key="1">
    <source>
        <dbReference type="SAM" id="MobiDB-lite"/>
    </source>
</evidence>
<evidence type="ECO:0000313" key="3">
    <source>
        <dbReference type="Proteomes" id="UP001066276"/>
    </source>
</evidence>
<accession>A0AAV7U7C8</accession>
<protein>
    <submittedName>
        <fullName evidence="2">Uncharacterized protein</fullName>
    </submittedName>
</protein>
<dbReference type="AlphaFoldDB" id="A0AAV7U7C8"/>
<keyword evidence="3" id="KW-1185">Reference proteome</keyword>